<accession>A0ABQ3DEN0</accession>
<sequence>MTDLGHARYCDEIERQTDLLRAVLIDADLGAKVPSCPEWTLGHLARHVGGAHRWAEAIVRTKASEAVPEDQVPGITGPGDAEPAALDTWLEEGARKLADTLRAAGPQAKVWSWSADRRAGFWARRMTHETVVHRADAALTAGIVFEVEPEVAADTVDEWLEIVAWRQSTGADEQAKELRGAGRTLHLHATDVPDAEWLIEFGEDGFTWRHAHERATVALRGPLADVLRVFHRRLPADSDRVEVLGDAQLLDFWLERATFG</sequence>
<dbReference type="InterPro" id="IPR010872">
    <property type="entry name" value="MDMPI_C-term_domain"/>
</dbReference>
<dbReference type="NCBIfam" id="TIGR03083">
    <property type="entry name" value="maleylpyruvate isomerase family mycothiol-dependent enzyme"/>
    <property type="match status" value="1"/>
</dbReference>
<dbReference type="Pfam" id="PF11716">
    <property type="entry name" value="MDMPI_N"/>
    <property type="match status" value="1"/>
</dbReference>
<dbReference type="InterPro" id="IPR017517">
    <property type="entry name" value="Maleyloyr_isom"/>
</dbReference>
<dbReference type="InterPro" id="IPR024344">
    <property type="entry name" value="MDMPI_metal-binding"/>
</dbReference>
<protein>
    <recommendedName>
        <fullName evidence="5">Maleylpyruvate isomerase family mycothiol-dependent enzyme</fullName>
    </recommendedName>
</protein>
<dbReference type="Pfam" id="PF07398">
    <property type="entry name" value="MDMPI_C"/>
    <property type="match status" value="1"/>
</dbReference>
<keyword evidence="4" id="KW-1185">Reference proteome</keyword>
<evidence type="ECO:0000313" key="3">
    <source>
        <dbReference type="EMBL" id="GHA86159.1"/>
    </source>
</evidence>
<dbReference type="RefSeq" id="WP_138897732.1">
    <property type="nucleotide sequence ID" value="NZ_BMVO01000001.1"/>
</dbReference>
<dbReference type="EMBL" id="BMVO01000001">
    <property type="protein sequence ID" value="GHA86159.1"/>
    <property type="molecule type" value="Genomic_DNA"/>
</dbReference>
<evidence type="ECO:0008006" key="5">
    <source>
        <dbReference type="Google" id="ProtNLM"/>
    </source>
</evidence>
<dbReference type="PANTHER" id="PTHR40758">
    <property type="entry name" value="CONSERVED PROTEIN"/>
    <property type="match status" value="1"/>
</dbReference>
<name>A0ABQ3DEN0_9ACTN</name>
<gene>
    <name evidence="3" type="ORF">GCM10010346_05950</name>
</gene>
<evidence type="ECO:0000259" key="1">
    <source>
        <dbReference type="Pfam" id="PF07398"/>
    </source>
</evidence>
<reference evidence="4" key="1">
    <citation type="journal article" date="2019" name="Int. J. Syst. Evol. Microbiol.">
        <title>The Global Catalogue of Microorganisms (GCM) 10K type strain sequencing project: providing services to taxonomists for standard genome sequencing and annotation.</title>
        <authorList>
            <consortium name="The Broad Institute Genomics Platform"/>
            <consortium name="The Broad Institute Genome Sequencing Center for Infectious Disease"/>
            <person name="Wu L."/>
            <person name="Ma J."/>
        </authorList>
    </citation>
    <scope>NUCLEOTIDE SEQUENCE [LARGE SCALE GENOMIC DNA]</scope>
    <source>
        <strain evidence="4">JCM 4737</strain>
    </source>
</reference>
<comment type="caution">
    <text evidence="3">The sequence shown here is derived from an EMBL/GenBank/DDBJ whole genome shotgun (WGS) entry which is preliminary data.</text>
</comment>
<feature type="domain" description="MDMPI C-terminal" evidence="1">
    <location>
        <begin position="150"/>
        <end position="251"/>
    </location>
</feature>
<dbReference type="Proteomes" id="UP000599437">
    <property type="component" value="Unassembled WGS sequence"/>
</dbReference>
<feature type="domain" description="Mycothiol-dependent maleylpyruvate isomerase metal-binding" evidence="2">
    <location>
        <begin position="12"/>
        <end position="138"/>
    </location>
</feature>
<dbReference type="SUPFAM" id="SSF109854">
    <property type="entry name" value="DinB/YfiT-like putative metalloenzymes"/>
    <property type="match status" value="1"/>
</dbReference>
<dbReference type="PANTHER" id="PTHR40758:SF1">
    <property type="entry name" value="CONSERVED PROTEIN"/>
    <property type="match status" value="1"/>
</dbReference>
<evidence type="ECO:0000259" key="2">
    <source>
        <dbReference type="Pfam" id="PF11716"/>
    </source>
</evidence>
<proteinExistence type="predicted"/>
<organism evidence="3 4">
    <name type="scientific">Streptomyces chryseus</name>
    <dbReference type="NCBI Taxonomy" id="68186"/>
    <lineage>
        <taxon>Bacteria</taxon>
        <taxon>Bacillati</taxon>
        <taxon>Actinomycetota</taxon>
        <taxon>Actinomycetes</taxon>
        <taxon>Kitasatosporales</taxon>
        <taxon>Streptomycetaceae</taxon>
        <taxon>Streptomyces</taxon>
    </lineage>
</organism>
<evidence type="ECO:0000313" key="4">
    <source>
        <dbReference type="Proteomes" id="UP000599437"/>
    </source>
</evidence>
<dbReference type="InterPro" id="IPR034660">
    <property type="entry name" value="DinB/YfiT-like"/>
</dbReference>